<sequence length="168" mass="18388">MTESTKPKVTKAAMKSKIPKAEPIKDKDELKDKEPPNEPKSPPPIEPESPKTAPTSPKNPEQTTGTTPKETPTIATIDRMRAREDIPVELDPRTIGKIRSPNFAQFKTSSSAGLGPLSAKKLRKDLEMSGTPTHTPTKNRYAPAVDKADFELDICAKIGAIKWDSDDD</sequence>
<dbReference type="AlphaFoldDB" id="A0AAV9VUZ2"/>
<dbReference type="EMBL" id="JAVHJL010000011">
    <property type="protein sequence ID" value="KAK6496304.1"/>
    <property type="molecule type" value="Genomic_DNA"/>
</dbReference>
<evidence type="ECO:0000313" key="2">
    <source>
        <dbReference type="EMBL" id="KAK6496304.1"/>
    </source>
</evidence>
<reference evidence="2 3" key="1">
    <citation type="submission" date="2023-08" db="EMBL/GenBank/DDBJ databases">
        <authorList>
            <person name="Palmer J.M."/>
        </authorList>
    </citation>
    <scope>NUCLEOTIDE SEQUENCE [LARGE SCALE GENOMIC DNA]</scope>
    <source>
        <strain evidence="2 3">TWF481</strain>
    </source>
</reference>
<organism evidence="2 3">
    <name type="scientific">Arthrobotrys musiformis</name>
    <dbReference type="NCBI Taxonomy" id="47236"/>
    <lineage>
        <taxon>Eukaryota</taxon>
        <taxon>Fungi</taxon>
        <taxon>Dikarya</taxon>
        <taxon>Ascomycota</taxon>
        <taxon>Pezizomycotina</taxon>
        <taxon>Orbiliomycetes</taxon>
        <taxon>Orbiliales</taxon>
        <taxon>Orbiliaceae</taxon>
        <taxon>Arthrobotrys</taxon>
    </lineage>
</organism>
<evidence type="ECO:0000313" key="3">
    <source>
        <dbReference type="Proteomes" id="UP001370758"/>
    </source>
</evidence>
<proteinExistence type="predicted"/>
<name>A0AAV9VUZ2_9PEZI</name>
<feature type="compositionally biased region" description="Low complexity" evidence="1">
    <location>
        <begin position="63"/>
        <end position="77"/>
    </location>
</feature>
<feature type="region of interest" description="Disordered" evidence="1">
    <location>
        <begin position="1"/>
        <end position="86"/>
    </location>
</feature>
<feature type="compositionally biased region" description="Pro residues" evidence="1">
    <location>
        <begin position="38"/>
        <end position="47"/>
    </location>
</feature>
<evidence type="ECO:0000256" key="1">
    <source>
        <dbReference type="SAM" id="MobiDB-lite"/>
    </source>
</evidence>
<dbReference type="Proteomes" id="UP001370758">
    <property type="component" value="Unassembled WGS sequence"/>
</dbReference>
<feature type="compositionally biased region" description="Basic and acidic residues" evidence="1">
    <location>
        <begin position="19"/>
        <end position="37"/>
    </location>
</feature>
<feature type="compositionally biased region" description="Polar residues" evidence="1">
    <location>
        <begin position="52"/>
        <end position="62"/>
    </location>
</feature>
<accession>A0AAV9VUZ2</accession>
<comment type="caution">
    <text evidence="2">The sequence shown here is derived from an EMBL/GenBank/DDBJ whole genome shotgun (WGS) entry which is preliminary data.</text>
</comment>
<gene>
    <name evidence="2" type="ORF">TWF481_002329</name>
</gene>
<protein>
    <submittedName>
        <fullName evidence="2">Uncharacterized protein</fullName>
    </submittedName>
</protein>
<keyword evidence="3" id="KW-1185">Reference proteome</keyword>